<evidence type="ECO:0000259" key="11">
    <source>
        <dbReference type="Pfam" id="PF00571"/>
    </source>
</evidence>
<feature type="transmembrane region" description="Helical" evidence="10">
    <location>
        <begin position="379"/>
        <end position="398"/>
    </location>
</feature>
<name>A0A4V1WFT0_9FLAO</name>
<comment type="subcellular location">
    <subcellularLocation>
        <location evidence="1">Membrane</location>
        <topology evidence="1">Multi-pass membrane protein</topology>
    </subcellularLocation>
</comment>
<dbReference type="CDD" id="cd00400">
    <property type="entry name" value="Voltage_gated_ClC"/>
    <property type="match status" value="1"/>
</dbReference>
<evidence type="ECO:0000256" key="6">
    <source>
        <dbReference type="ARBA" id="ARBA00023136"/>
    </source>
</evidence>
<feature type="transmembrane region" description="Helical" evidence="10">
    <location>
        <begin position="46"/>
        <end position="74"/>
    </location>
</feature>
<evidence type="ECO:0000256" key="2">
    <source>
        <dbReference type="ARBA" id="ARBA00022448"/>
    </source>
</evidence>
<dbReference type="Pfam" id="PF00654">
    <property type="entry name" value="Voltage_CLC"/>
    <property type="match status" value="1"/>
</dbReference>
<dbReference type="InterPro" id="IPR046342">
    <property type="entry name" value="CBS_dom_sf"/>
</dbReference>
<evidence type="ECO:0000313" key="13">
    <source>
        <dbReference type="Proteomes" id="UP000293952"/>
    </source>
</evidence>
<reference evidence="12 13" key="1">
    <citation type="submission" date="2019-02" db="EMBL/GenBank/DDBJ databases">
        <title>Genome sequence of the sea-ice species Brumimicrobium glaciale.</title>
        <authorList>
            <person name="Bowman J.P."/>
        </authorList>
    </citation>
    <scope>NUCLEOTIDE SEQUENCE [LARGE SCALE GENOMIC DNA]</scope>
    <source>
        <strain evidence="12 13">IC156</strain>
    </source>
</reference>
<dbReference type="PRINTS" id="PR00762">
    <property type="entry name" value="CLCHANNEL"/>
</dbReference>
<dbReference type="Pfam" id="PF00571">
    <property type="entry name" value="CBS"/>
    <property type="match status" value="1"/>
</dbReference>
<evidence type="ECO:0000256" key="10">
    <source>
        <dbReference type="SAM" id="Phobius"/>
    </source>
</evidence>
<evidence type="ECO:0000256" key="5">
    <source>
        <dbReference type="ARBA" id="ARBA00023065"/>
    </source>
</evidence>
<gene>
    <name evidence="12" type="ORF">ERX46_09680</name>
</gene>
<keyword evidence="2" id="KW-0813">Transport</keyword>
<feature type="transmembrane region" description="Helical" evidence="10">
    <location>
        <begin position="339"/>
        <end position="359"/>
    </location>
</feature>
<dbReference type="AlphaFoldDB" id="A0A4V1WFT0"/>
<evidence type="ECO:0000256" key="1">
    <source>
        <dbReference type="ARBA" id="ARBA00004141"/>
    </source>
</evidence>
<feature type="transmembrane region" description="Helical" evidence="10">
    <location>
        <begin position="86"/>
        <end position="108"/>
    </location>
</feature>
<dbReference type="EMBL" id="SETE01000003">
    <property type="protein sequence ID" value="RYM34266.1"/>
    <property type="molecule type" value="Genomic_DNA"/>
</dbReference>
<dbReference type="GO" id="GO:0034707">
    <property type="term" value="C:chloride channel complex"/>
    <property type="evidence" value="ECO:0007669"/>
    <property type="project" value="UniProtKB-KW"/>
</dbReference>
<dbReference type="InterPro" id="IPR000644">
    <property type="entry name" value="CBS_dom"/>
</dbReference>
<dbReference type="Proteomes" id="UP000293952">
    <property type="component" value="Unassembled WGS sequence"/>
</dbReference>
<keyword evidence="8" id="KW-0868">Chloride</keyword>
<feature type="transmembrane region" description="Helical" evidence="10">
    <location>
        <begin position="257"/>
        <end position="275"/>
    </location>
</feature>
<keyword evidence="4 10" id="KW-1133">Transmembrane helix</keyword>
<accession>A0A4V1WFT0</accession>
<dbReference type="OrthoDB" id="9812438at2"/>
<sequence length="614" mass="68011">MKDKLKQFYKNFKYFSRTLKTYTLKKYNLAEILIIWSKRQLSRFQFLVLSGIIVGALGGLAGITLKTIVHYIQFFLSNNLPITQKIVAHAVFPLIGILLTTLVARYLYKSKKEVKLSQVLNDIAQNDSVVDKRETHSQMIQSAITVGFGGSAGLETPMAITGAAIGSNFAQRYRLGYKEKTLLLAGGAAAGIAAAFNAPIAGIMFAFELLLTGIVFSDFIPLVIASICGSLLAKIVLNDDILFSLSARDPFDYMNTVYYLGLGIIAGFYARYFIVINEKVKHFFDRFPHGSIKKALIGGTLLSILCVAFPALFGEGYVNIKMLHQGKIEYLVYDEVINFFNFPNTTIVVMLILTLLLKAVATSITLNSGGVGGNFAPSLIAGGLLGYIFGFILILIGFENVPITNLMLVGMAGVLSGVLYAPLTAIFLIAESSSGYDLFIPLMIVAVIAFLINKYFSPINPELTKLAEEGKIFTTRHDQNILTQISITECLDEEGIRVDSKANLKTINDLFNNTNKAILAVVDDKGRFWGMINKEHMSKVHLKGEGYEDLLASEIAINPSNLVYIDEKIESVVRKFEESDTWYLPLVDANHKYLGFVSRFKVLKKYRQLLKELS</sequence>
<evidence type="ECO:0000256" key="3">
    <source>
        <dbReference type="ARBA" id="ARBA00022692"/>
    </source>
</evidence>
<evidence type="ECO:0000256" key="9">
    <source>
        <dbReference type="ARBA" id="ARBA00023303"/>
    </source>
</evidence>
<organism evidence="12 13">
    <name type="scientific">Brumimicrobium glaciale</name>
    <dbReference type="NCBI Taxonomy" id="200475"/>
    <lineage>
        <taxon>Bacteria</taxon>
        <taxon>Pseudomonadati</taxon>
        <taxon>Bacteroidota</taxon>
        <taxon>Flavobacteriia</taxon>
        <taxon>Flavobacteriales</taxon>
        <taxon>Crocinitomicaceae</taxon>
        <taxon>Brumimicrobium</taxon>
    </lineage>
</organism>
<dbReference type="CDD" id="cd02205">
    <property type="entry name" value="CBS_pair_SF"/>
    <property type="match status" value="1"/>
</dbReference>
<keyword evidence="3 10" id="KW-0812">Transmembrane</keyword>
<keyword evidence="5" id="KW-0406">Ion transport</keyword>
<dbReference type="GO" id="GO:0005254">
    <property type="term" value="F:chloride channel activity"/>
    <property type="evidence" value="ECO:0007669"/>
    <property type="project" value="UniProtKB-KW"/>
</dbReference>
<dbReference type="Gene3D" id="1.10.3080.10">
    <property type="entry name" value="Clc chloride channel"/>
    <property type="match status" value="1"/>
</dbReference>
<keyword evidence="7" id="KW-0869">Chloride channel</keyword>
<keyword evidence="6 10" id="KW-0472">Membrane</keyword>
<feature type="transmembrane region" description="Helical" evidence="10">
    <location>
        <begin position="295"/>
        <end position="318"/>
    </location>
</feature>
<dbReference type="PANTHER" id="PTHR43427">
    <property type="entry name" value="CHLORIDE CHANNEL PROTEIN CLC-E"/>
    <property type="match status" value="1"/>
</dbReference>
<feature type="transmembrane region" description="Helical" evidence="10">
    <location>
        <begin position="405"/>
        <end position="430"/>
    </location>
</feature>
<feature type="transmembrane region" description="Helical" evidence="10">
    <location>
        <begin position="182"/>
        <end position="207"/>
    </location>
</feature>
<dbReference type="InterPro" id="IPR001807">
    <property type="entry name" value="ClC"/>
</dbReference>
<feature type="transmembrane region" description="Helical" evidence="10">
    <location>
        <begin position="219"/>
        <end position="237"/>
    </location>
</feature>
<evidence type="ECO:0000256" key="8">
    <source>
        <dbReference type="ARBA" id="ARBA00023214"/>
    </source>
</evidence>
<dbReference type="PANTHER" id="PTHR43427:SF6">
    <property type="entry name" value="CHLORIDE CHANNEL PROTEIN CLC-E"/>
    <property type="match status" value="1"/>
</dbReference>
<evidence type="ECO:0000256" key="7">
    <source>
        <dbReference type="ARBA" id="ARBA00023173"/>
    </source>
</evidence>
<protein>
    <submittedName>
        <fullName evidence="12">Chloride channel protein</fullName>
    </submittedName>
</protein>
<evidence type="ECO:0000313" key="12">
    <source>
        <dbReference type="EMBL" id="RYM34266.1"/>
    </source>
</evidence>
<keyword evidence="9" id="KW-0407">Ion channel</keyword>
<proteinExistence type="predicted"/>
<feature type="domain" description="CBS" evidence="11">
    <location>
        <begin position="561"/>
        <end position="605"/>
    </location>
</feature>
<dbReference type="SUPFAM" id="SSF54631">
    <property type="entry name" value="CBS-domain pair"/>
    <property type="match status" value="1"/>
</dbReference>
<dbReference type="InterPro" id="IPR014743">
    <property type="entry name" value="Cl-channel_core"/>
</dbReference>
<comment type="caution">
    <text evidence="12">The sequence shown here is derived from an EMBL/GenBank/DDBJ whole genome shotgun (WGS) entry which is preliminary data.</text>
</comment>
<dbReference type="SUPFAM" id="SSF81340">
    <property type="entry name" value="Clc chloride channel"/>
    <property type="match status" value="1"/>
</dbReference>
<evidence type="ECO:0000256" key="4">
    <source>
        <dbReference type="ARBA" id="ARBA00022989"/>
    </source>
</evidence>
<keyword evidence="13" id="KW-1185">Reference proteome</keyword>
<dbReference type="InterPro" id="IPR050368">
    <property type="entry name" value="ClC-type_chloride_channel"/>
</dbReference>
<dbReference type="Gene3D" id="3.10.580.10">
    <property type="entry name" value="CBS-domain"/>
    <property type="match status" value="1"/>
</dbReference>
<feature type="transmembrane region" description="Helical" evidence="10">
    <location>
        <begin position="436"/>
        <end position="456"/>
    </location>
</feature>